<dbReference type="GeneID" id="11533543"/>
<dbReference type="EMBL" id="HE612862">
    <property type="protein sequence ID" value="CCE63898.1"/>
    <property type="molecule type" value="Genomic_DNA"/>
</dbReference>
<dbReference type="InterPro" id="IPR004886">
    <property type="entry name" value="Glucanosyltransferase"/>
</dbReference>
<proteinExistence type="inferred from homology"/>
<accession>G8BVH0</accession>
<dbReference type="GO" id="GO:0031505">
    <property type="term" value="P:fungal-type cell wall organization"/>
    <property type="evidence" value="ECO:0007669"/>
    <property type="project" value="TreeGrafter"/>
</dbReference>
<dbReference type="EC" id="2.4.1.-" evidence="12"/>
<dbReference type="GO" id="GO:0098552">
    <property type="term" value="C:side of membrane"/>
    <property type="evidence" value="ECO:0007669"/>
    <property type="project" value="UniProtKB-KW"/>
</dbReference>
<evidence type="ECO:0000256" key="6">
    <source>
        <dbReference type="ARBA" id="ARBA00022729"/>
    </source>
</evidence>
<dbReference type="eggNOG" id="ENOG502QRZZ">
    <property type="taxonomic scope" value="Eukaryota"/>
</dbReference>
<dbReference type="GO" id="GO:0005886">
    <property type="term" value="C:plasma membrane"/>
    <property type="evidence" value="ECO:0007669"/>
    <property type="project" value="UniProtKB-SubCell"/>
</dbReference>
<dbReference type="GO" id="GO:0071970">
    <property type="term" value="P:fungal-type cell wall (1-&gt;3)-beta-D-glucan biosynthetic process"/>
    <property type="evidence" value="ECO:0007669"/>
    <property type="project" value="TreeGrafter"/>
</dbReference>
<dbReference type="RefSeq" id="XP_003686332.1">
    <property type="nucleotide sequence ID" value="XM_003686284.1"/>
</dbReference>
<evidence type="ECO:0000256" key="12">
    <source>
        <dbReference type="RuleBase" id="RU361209"/>
    </source>
</evidence>
<evidence type="ECO:0000313" key="15">
    <source>
        <dbReference type="Proteomes" id="UP000005666"/>
    </source>
</evidence>
<evidence type="ECO:0000256" key="11">
    <source>
        <dbReference type="ARBA" id="ARBA00023316"/>
    </source>
</evidence>
<feature type="signal peptide" evidence="12">
    <location>
        <begin position="1"/>
        <end position="20"/>
    </location>
</feature>
<evidence type="ECO:0000256" key="4">
    <source>
        <dbReference type="ARBA" id="ARBA00022622"/>
    </source>
</evidence>
<comment type="similarity">
    <text evidence="3 12">Belongs to the glycosyl hydrolase 72 family.</text>
</comment>
<dbReference type="OMA" id="HDKCMTI"/>
<keyword evidence="6 12" id="KW-0732">Signal</keyword>
<dbReference type="InterPro" id="IPR017853">
    <property type="entry name" value="GH"/>
</dbReference>
<dbReference type="Proteomes" id="UP000005666">
    <property type="component" value="Chromosome 7"/>
</dbReference>
<dbReference type="OrthoDB" id="421038at2759"/>
<dbReference type="GO" id="GO:0016740">
    <property type="term" value="F:transferase activity"/>
    <property type="evidence" value="ECO:0007669"/>
    <property type="project" value="UniProtKB-KW"/>
</dbReference>
<comment type="subcellular location">
    <subcellularLocation>
        <location evidence="1">Cell envelope</location>
    </subcellularLocation>
    <subcellularLocation>
        <location evidence="12">Cell membrane</location>
        <topology evidence="12">Lipid-anchor</topology>
        <topology evidence="12">GPI-anchor</topology>
    </subcellularLocation>
    <subcellularLocation>
        <location evidence="2">Membrane</location>
        <topology evidence="2">Lipid-anchor</topology>
        <topology evidence="2">GPI-anchor</topology>
    </subcellularLocation>
</comment>
<dbReference type="Pfam" id="PF03198">
    <property type="entry name" value="Glyco_hydro_72"/>
    <property type="match status" value="1"/>
</dbReference>
<keyword evidence="8" id="KW-1015">Disulfide bond</keyword>
<dbReference type="SUPFAM" id="SSF51445">
    <property type="entry name" value="(Trans)glycosidases"/>
    <property type="match status" value="1"/>
</dbReference>
<reference evidence="14 15" key="1">
    <citation type="journal article" date="2011" name="Proc. Natl. Acad. Sci. U.S.A.">
        <title>Evolutionary erosion of yeast sex chromosomes by mating-type switching accidents.</title>
        <authorList>
            <person name="Gordon J.L."/>
            <person name="Armisen D."/>
            <person name="Proux-Wera E."/>
            <person name="Oheigeartaigh S.S."/>
            <person name="Byrne K.P."/>
            <person name="Wolfe K.H."/>
        </authorList>
    </citation>
    <scope>NUCLEOTIDE SEQUENCE [LARGE SCALE GENOMIC DNA]</scope>
    <source>
        <strain evidence="15">ATCC 24235 / CBS 4417 / NBRC 1672 / NRRL Y-8282 / UCD 70-5</strain>
    </source>
</reference>
<keyword evidence="15" id="KW-1185">Reference proteome</keyword>
<keyword evidence="7 12" id="KW-0472">Membrane</keyword>
<dbReference type="KEGG" id="tpf:TPHA_0G00620"/>
<keyword evidence="10 12" id="KW-0449">Lipoprotein</keyword>
<feature type="region of interest" description="Disordered" evidence="13">
    <location>
        <begin position="460"/>
        <end position="490"/>
    </location>
</feature>
<evidence type="ECO:0000256" key="8">
    <source>
        <dbReference type="ARBA" id="ARBA00023157"/>
    </source>
</evidence>
<evidence type="ECO:0000313" key="14">
    <source>
        <dbReference type="EMBL" id="CCE63898.1"/>
    </source>
</evidence>
<gene>
    <name evidence="14" type="primary">TPHA0G00620</name>
    <name evidence="14" type="ordered locus">TPHA_0G00620</name>
</gene>
<evidence type="ECO:0000256" key="2">
    <source>
        <dbReference type="ARBA" id="ARBA00004589"/>
    </source>
</evidence>
<evidence type="ECO:0000256" key="3">
    <source>
        <dbReference type="ARBA" id="ARBA00007528"/>
    </source>
</evidence>
<protein>
    <recommendedName>
        <fullName evidence="12">1,3-beta-glucanosyltransferase</fullName>
        <ecNumber evidence="12">2.4.1.-</ecNumber>
    </recommendedName>
</protein>
<feature type="compositionally biased region" description="Low complexity" evidence="13">
    <location>
        <begin position="460"/>
        <end position="487"/>
    </location>
</feature>
<evidence type="ECO:0000256" key="9">
    <source>
        <dbReference type="ARBA" id="ARBA00023180"/>
    </source>
</evidence>
<keyword evidence="9" id="KW-0325">Glycoprotein</keyword>
<dbReference type="PANTHER" id="PTHR31468:SF4">
    <property type="entry name" value="1,3-BETA-GLUCANOSYLTRANSFERASE GAS3-RELATED"/>
    <property type="match status" value="1"/>
</dbReference>
<name>G8BVH0_TETPH</name>
<keyword evidence="4 12" id="KW-0336">GPI-anchor</keyword>
<keyword evidence="5 12" id="KW-0808">Transferase</keyword>
<evidence type="ECO:0000256" key="1">
    <source>
        <dbReference type="ARBA" id="ARBA00004196"/>
    </source>
</evidence>
<dbReference type="AlphaFoldDB" id="G8BVH0"/>
<evidence type="ECO:0000256" key="10">
    <source>
        <dbReference type="ARBA" id="ARBA00023288"/>
    </source>
</evidence>
<dbReference type="HOGENOM" id="CLU_021855_1_2_1"/>
<evidence type="ECO:0000256" key="5">
    <source>
        <dbReference type="ARBA" id="ARBA00022679"/>
    </source>
</evidence>
<organism evidence="14 15">
    <name type="scientific">Tetrapisispora phaffii (strain ATCC 24235 / CBS 4417 / NBRC 1672 / NRRL Y-8282 / UCD 70-5)</name>
    <name type="common">Yeast</name>
    <name type="synonym">Fabospora phaffii</name>
    <dbReference type="NCBI Taxonomy" id="1071381"/>
    <lineage>
        <taxon>Eukaryota</taxon>
        <taxon>Fungi</taxon>
        <taxon>Dikarya</taxon>
        <taxon>Ascomycota</taxon>
        <taxon>Saccharomycotina</taxon>
        <taxon>Saccharomycetes</taxon>
        <taxon>Saccharomycetales</taxon>
        <taxon>Saccharomycetaceae</taxon>
        <taxon>Tetrapisispora</taxon>
    </lineage>
</organism>
<feature type="chain" id="PRO_5005132963" description="1,3-beta-glucanosyltransferase" evidence="12">
    <location>
        <begin position="21"/>
        <end position="513"/>
    </location>
</feature>
<keyword evidence="11" id="KW-0961">Cell wall biogenesis/degradation</keyword>
<evidence type="ECO:0000256" key="13">
    <source>
        <dbReference type="SAM" id="MobiDB-lite"/>
    </source>
</evidence>
<dbReference type="GO" id="GO:0009277">
    <property type="term" value="C:fungal-type cell wall"/>
    <property type="evidence" value="ECO:0007669"/>
    <property type="project" value="EnsemblFungi"/>
</dbReference>
<dbReference type="Gene3D" id="3.20.20.80">
    <property type="entry name" value="Glycosidases"/>
    <property type="match status" value="1"/>
</dbReference>
<dbReference type="PANTHER" id="PTHR31468">
    <property type="entry name" value="1,3-BETA-GLUCANOSYLTRANSFERASE GAS1"/>
    <property type="match status" value="1"/>
</dbReference>
<comment type="function">
    <text evidence="12">Splits internally a 1,3-beta-glucan molecule and transfers the newly generated reducing end (the donor) to the non-reducing end of another 1,3-beta-glucan molecule (the acceptor) forming a 1,3-beta linkage, resulting in the elongation of 1,3-beta-glucan chains in the cell wall.</text>
</comment>
<dbReference type="FunFam" id="3.20.20.80:FF:000032">
    <property type="entry name" value="1,3-beta-glucanosyltransferase"/>
    <property type="match status" value="1"/>
</dbReference>
<sequence>MLSKKLILTLLAASPAVVNAVLPIHIKDSRFIRPASVDNDPSENTVFFIKGIDYLPGGASGYDASSGKDALTDPEICARDAYAFQQLGINTVRIYSLNPDLNHDKCMTIWNNAGIYVMLDVNAGGYGESLNRADPSGTYNSVYLTRVFKFIDAFKNYPNVLGFFAGNEIINDEKNYATLDPPYIRAVQRDMKQYIKKHANRTIPVGYSAADNTELRLATFDYLQCNVLNGTGVSSILEESRSDFYGLNTYSWCSGTSTWSTSGYDVLNSTFSDTVIPLLFSEYGCNKNSPRTFDEVSEGLYDGLIDVFSGGLVYEFNEEANNYGLVAIDDSTGELTYKDDFVNLQKQFNSVEIPTIYEKDLDAATSTYKCDAAVITSIYESFGVSGFSIPTQPGEISSLIENGVNGNNTGIILTDYSPPTTFSYTIRDTDSSVISTAKITYDSTNMLNAVKVLTTSSASSATSASSSSSHSSSTSTVSSSSSSSSSSKGDANLNSHATTGLFLILSAFLTAFL</sequence>
<evidence type="ECO:0000256" key="7">
    <source>
        <dbReference type="ARBA" id="ARBA00023136"/>
    </source>
</evidence>